<feature type="transmembrane region" description="Helical" evidence="7">
    <location>
        <begin position="21"/>
        <end position="40"/>
    </location>
</feature>
<name>A0ABN2C8M2_9MICO</name>
<dbReference type="Proteomes" id="UP001501791">
    <property type="component" value="Unassembled WGS sequence"/>
</dbReference>
<evidence type="ECO:0000313" key="9">
    <source>
        <dbReference type="EMBL" id="GAA1553345.1"/>
    </source>
</evidence>
<comment type="caution">
    <text evidence="9">The sequence shown here is derived from an EMBL/GenBank/DDBJ whole genome shotgun (WGS) entry which is preliminary data.</text>
</comment>
<feature type="transmembrane region" description="Helical" evidence="7">
    <location>
        <begin position="211"/>
        <end position="230"/>
    </location>
</feature>
<keyword evidence="5 7" id="KW-1133">Transmembrane helix</keyword>
<evidence type="ECO:0000256" key="6">
    <source>
        <dbReference type="ARBA" id="ARBA00023136"/>
    </source>
</evidence>
<dbReference type="Gene3D" id="1.20.1720.10">
    <property type="entry name" value="Multidrug resistance protein D"/>
    <property type="match status" value="1"/>
</dbReference>
<feature type="transmembrane region" description="Helical" evidence="7">
    <location>
        <begin position="60"/>
        <end position="79"/>
    </location>
</feature>
<feature type="transmembrane region" description="Helical" evidence="7">
    <location>
        <begin position="149"/>
        <end position="173"/>
    </location>
</feature>
<comment type="subcellular location">
    <subcellularLocation>
        <location evidence="1">Cell membrane</location>
        <topology evidence="1">Multi-pass membrane protein</topology>
    </subcellularLocation>
</comment>
<keyword evidence="10" id="KW-1185">Reference proteome</keyword>
<feature type="transmembrane region" description="Helical" evidence="7">
    <location>
        <begin position="310"/>
        <end position="331"/>
    </location>
</feature>
<reference evidence="9 10" key="1">
    <citation type="journal article" date="2019" name="Int. J. Syst. Evol. Microbiol.">
        <title>The Global Catalogue of Microorganisms (GCM) 10K type strain sequencing project: providing services to taxonomists for standard genome sequencing and annotation.</title>
        <authorList>
            <consortium name="The Broad Institute Genomics Platform"/>
            <consortium name="The Broad Institute Genome Sequencing Center for Infectious Disease"/>
            <person name="Wu L."/>
            <person name="Ma J."/>
        </authorList>
    </citation>
    <scope>NUCLEOTIDE SEQUENCE [LARGE SCALE GENOMIC DNA]</scope>
    <source>
        <strain evidence="9 10">JCM 13319</strain>
    </source>
</reference>
<feature type="transmembrane region" description="Helical" evidence="7">
    <location>
        <begin position="116"/>
        <end position="137"/>
    </location>
</feature>
<protein>
    <submittedName>
        <fullName evidence="9">MFS transporter</fullName>
    </submittedName>
</protein>
<feature type="transmembrane region" description="Helical" evidence="7">
    <location>
        <begin position="501"/>
        <end position="519"/>
    </location>
</feature>
<dbReference type="RefSeq" id="WP_346036629.1">
    <property type="nucleotide sequence ID" value="NZ_BAAALY010000015.1"/>
</dbReference>
<evidence type="ECO:0000313" key="10">
    <source>
        <dbReference type="Proteomes" id="UP001501791"/>
    </source>
</evidence>
<feature type="domain" description="Major facilitator superfamily (MFS) profile" evidence="8">
    <location>
        <begin position="25"/>
        <end position="524"/>
    </location>
</feature>
<dbReference type="NCBIfam" id="TIGR00711">
    <property type="entry name" value="efflux_EmrB"/>
    <property type="match status" value="1"/>
</dbReference>
<accession>A0ABN2C8M2</accession>
<dbReference type="InterPro" id="IPR020846">
    <property type="entry name" value="MFS_dom"/>
</dbReference>
<sequence>MTTSRDHDRPPTAPEERVTRRSWLTLLAVALGIMVIQLDGTIVSVANPAIAADLEATPAQIQWVTTGYLLVFAGLLIPAGTVADRLGHKRVFLIGVGGFTLASLLCGASVSVEMLIAGRILQAVFAAAIGPAGLALIRTAFPADALPRALGVFGAVTAAALASGPLLGGALMALGSWNLVFLINLPFGLLAVLVGSRVLRHSPPQSRNRLDLAGAVTLVASMVTVIWGITAVQENGWTASTIGFLLAGLVLLAVFIAIESRVRQPMVPLALFRDRTFAIGCVLSVVTMFVFFAIMFYLTFFFQGVQGKTAVATGLAMLPLTAIFTIASPLAGWTTERLGSRGTILIGAGAITTSLVILLGLETGSSVLSLAPALLLAGAGAGFLLVPAINLVVGSAPEEQSGVASGIQQATQQLGGTLGIAVFGSIISTIVAQTFTRAMQATNAPAAVAGELGSDDGLHESIALGFPTGAQDQLREQLGGALAAEVTQAAHLTFLSALDTVFTVSIVTVLAAALLSLFIKPRVEQRAEA</sequence>
<dbReference type="PANTHER" id="PTHR42718">
    <property type="entry name" value="MAJOR FACILITATOR SUPERFAMILY MULTIDRUG TRANSPORTER MFSC"/>
    <property type="match status" value="1"/>
</dbReference>
<dbReference type="InterPro" id="IPR004638">
    <property type="entry name" value="EmrB-like"/>
</dbReference>
<keyword evidence="4 7" id="KW-0812">Transmembrane</keyword>
<dbReference type="EMBL" id="BAAALY010000015">
    <property type="protein sequence ID" value="GAA1553345.1"/>
    <property type="molecule type" value="Genomic_DNA"/>
</dbReference>
<keyword evidence="2" id="KW-0813">Transport</keyword>
<feature type="transmembrane region" description="Helical" evidence="7">
    <location>
        <begin position="91"/>
        <end position="110"/>
    </location>
</feature>
<evidence type="ECO:0000259" key="8">
    <source>
        <dbReference type="PROSITE" id="PS50850"/>
    </source>
</evidence>
<organism evidence="9 10">
    <name type="scientific">Brevibacterium picturae</name>
    <dbReference type="NCBI Taxonomy" id="260553"/>
    <lineage>
        <taxon>Bacteria</taxon>
        <taxon>Bacillati</taxon>
        <taxon>Actinomycetota</taxon>
        <taxon>Actinomycetes</taxon>
        <taxon>Micrococcales</taxon>
        <taxon>Brevibacteriaceae</taxon>
        <taxon>Brevibacterium</taxon>
    </lineage>
</organism>
<feature type="transmembrane region" description="Helical" evidence="7">
    <location>
        <begin position="414"/>
        <end position="435"/>
    </location>
</feature>
<feature type="transmembrane region" description="Helical" evidence="7">
    <location>
        <begin position="277"/>
        <end position="298"/>
    </location>
</feature>
<feature type="transmembrane region" description="Helical" evidence="7">
    <location>
        <begin position="236"/>
        <end position="257"/>
    </location>
</feature>
<feature type="transmembrane region" description="Helical" evidence="7">
    <location>
        <begin position="343"/>
        <end position="361"/>
    </location>
</feature>
<keyword evidence="3" id="KW-1003">Cell membrane</keyword>
<dbReference type="InterPro" id="IPR036259">
    <property type="entry name" value="MFS_trans_sf"/>
</dbReference>
<gene>
    <name evidence="9" type="ORF">GCM10009691_29650</name>
</gene>
<dbReference type="PROSITE" id="PS50850">
    <property type="entry name" value="MFS"/>
    <property type="match status" value="1"/>
</dbReference>
<dbReference type="PANTHER" id="PTHR42718:SF42">
    <property type="entry name" value="EXPORT PROTEIN"/>
    <property type="match status" value="1"/>
</dbReference>
<dbReference type="PRINTS" id="PR01036">
    <property type="entry name" value="TCRTETB"/>
</dbReference>
<dbReference type="SUPFAM" id="SSF103473">
    <property type="entry name" value="MFS general substrate transporter"/>
    <property type="match status" value="1"/>
</dbReference>
<evidence type="ECO:0000256" key="7">
    <source>
        <dbReference type="SAM" id="Phobius"/>
    </source>
</evidence>
<dbReference type="CDD" id="cd17321">
    <property type="entry name" value="MFS_MMR_MDR_like"/>
    <property type="match status" value="1"/>
</dbReference>
<feature type="transmembrane region" description="Helical" evidence="7">
    <location>
        <begin position="179"/>
        <end position="199"/>
    </location>
</feature>
<proteinExistence type="predicted"/>
<feature type="transmembrane region" description="Helical" evidence="7">
    <location>
        <begin position="373"/>
        <end position="393"/>
    </location>
</feature>
<evidence type="ECO:0000256" key="5">
    <source>
        <dbReference type="ARBA" id="ARBA00022989"/>
    </source>
</evidence>
<evidence type="ECO:0000256" key="2">
    <source>
        <dbReference type="ARBA" id="ARBA00022448"/>
    </source>
</evidence>
<evidence type="ECO:0000256" key="3">
    <source>
        <dbReference type="ARBA" id="ARBA00022475"/>
    </source>
</evidence>
<evidence type="ECO:0000256" key="4">
    <source>
        <dbReference type="ARBA" id="ARBA00022692"/>
    </source>
</evidence>
<dbReference type="Gene3D" id="1.20.1250.20">
    <property type="entry name" value="MFS general substrate transporter like domains"/>
    <property type="match status" value="1"/>
</dbReference>
<dbReference type="InterPro" id="IPR011701">
    <property type="entry name" value="MFS"/>
</dbReference>
<evidence type="ECO:0000256" key="1">
    <source>
        <dbReference type="ARBA" id="ARBA00004651"/>
    </source>
</evidence>
<keyword evidence="6 7" id="KW-0472">Membrane</keyword>
<dbReference type="Pfam" id="PF07690">
    <property type="entry name" value="MFS_1"/>
    <property type="match status" value="1"/>
</dbReference>